<keyword evidence="2" id="KW-1185">Reference proteome</keyword>
<name>A0ABV4AGN6_9GAMM</name>
<accession>A0ABV4AGN6</accession>
<evidence type="ECO:0008006" key="3">
    <source>
        <dbReference type="Google" id="ProtNLM"/>
    </source>
</evidence>
<sequence length="307" mass="33327">MKRWALVAVLTVAAGCSNPDRDGGFYAYTDASGRLVTGEIPAKNTAADATPADIEVAPVPATRPEPAAPVPEAVDIDVLAAELWQPAAGAQSTPDAAAWSTAETDDPSDRFVTYYDASGQLQRERIDVPAAQAARRERAAAYVAIEAPDSEEFLETVTPIRADCCQHLREGATLLRPGKEHSLRFALGQGPFLRQGDRLLPARVVALAPEVKDVELVSFKRGGQYVHPQLLVLDGEGTPVLQVNNLFTRRYPESWAHYASVQGTLPREPSHRYLIFYLDYSAAAQALWVPEQDAALSEQGALLVRTR</sequence>
<comment type="caution">
    <text evidence="1">The sequence shown here is derived from an EMBL/GenBank/DDBJ whole genome shotgun (WGS) entry which is preliminary data.</text>
</comment>
<evidence type="ECO:0000313" key="1">
    <source>
        <dbReference type="EMBL" id="MEY1662003.1"/>
    </source>
</evidence>
<organism evidence="1 2">
    <name type="scientific">Isoalcanivorax beigongshangi</name>
    <dbReference type="NCBI Taxonomy" id="3238810"/>
    <lineage>
        <taxon>Bacteria</taxon>
        <taxon>Pseudomonadati</taxon>
        <taxon>Pseudomonadota</taxon>
        <taxon>Gammaproteobacteria</taxon>
        <taxon>Oceanospirillales</taxon>
        <taxon>Alcanivoracaceae</taxon>
        <taxon>Isoalcanivorax</taxon>
    </lineage>
</organism>
<dbReference type="PROSITE" id="PS51257">
    <property type="entry name" value="PROKAR_LIPOPROTEIN"/>
    <property type="match status" value="1"/>
</dbReference>
<dbReference type="EMBL" id="JBGCUO010000001">
    <property type="protein sequence ID" value="MEY1662003.1"/>
    <property type="molecule type" value="Genomic_DNA"/>
</dbReference>
<dbReference type="RefSeq" id="WP_369455248.1">
    <property type="nucleotide sequence ID" value="NZ_JBGCUO010000001.1"/>
</dbReference>
<reference evidence="1 2" key="1">
    <citation type="submission" date="2024-07" db="EMBL/GenBank/DDBJ databases">
        <authorList>
            <person name="Ren Q."/>
        </authorList>
    </citation>
    <scope>NUCLEOTIDE SEQUENCE [LARGE SCALE GENOMIC DNA]</scope>
    <source>
        <strain evidence="1 2">REN37</strain>
    </source>
</reference>
<dbReference type="Proteomes" id="UP001562065">
    <property type="component" value="Unassembled WGS sequence"/>
</dbReference>
<proteinExistence type="predicted"/>
<protein>
    <recommendedName>
        <fullName evidence="3">DUF4124 domain-containing protein</fullName>
    </recommendedName>
</protein>
<evidence type="ECO:0000313" key="2">
    <source>
        <dbReference type="Proteomes" id="UP001562065"/>
    </source>
</evidence>
<gene>
    <name evidence="1" type="ORF">AB5I84_07555</name>
</gene>